<name>A0AAD7TUR8_9APHY</name>
<proteinExistence type="predicted"/>
<evidence type="ECO:0008006" key="3">
    <source>
        <dbReference type="Google" id="ProtNLM"/>
    </source>
</evidence>
<comment type="caution">
    <text evidence="1">The sequence shown here is derived from an EMBL/GenBank/DDBJ whole genome shotgun (WGS) entry which is preliminary data.</text>
</comment>
<dbReference type="AlphaFoldDB" id="A0AAD7TUR8"/>
<sequence length="479" mass="53830">MAYRHPPSTFPTEIYEEIIGWADLSRLWSHQEQKLSIKAHRTRRATLYSCALACRAWLPTSRACLYQHLTIFSTDRVLFEHLVRSLSTNSNLRTLIRTISVIDTHKDSVTRPEVPGAKRVGDIAHTWPVILAGQVFKLPCLHTINITLIDGLTRYQHYTRSLRTFNTLTTLSLVWSSAGSFADLVRLIATFPNLRSLSLKAEYWVPKGPHILKPPRQLPPLSQLTIVDSPNLSHDVWGEVNRILLQAVAGSIKILDIPLACIPKDLADYDTIELSCLETVRVRVDYYPNSEWHDGVDWVLRSASDVGGFWASISRETAIERLTGRMRGILTRLSTTAIITKITLLLAHDVRGDVRLHTLYATEAAAGVQKTLLSSFNGRDERWAEIKLIWSGLTEELNGVHLMVADLDSDHVEVSYVPPLELAHYPVDWVALKRPKISLPAQIPPLLPPPASPSLELLALLRRATSLLTSPHVSYFDSL</sequence>
<keyword evidence="2" id="KW-1185">Reference proteome</keyword>
<evidence type="ECO:0000313" key="1">
    <source>
        <dbReference type="EMBL" id="KAJ8481182.1"/>
    </source>
</evidence>
<dbReference type="Proteomes" id="UP001215151">
    <property type="component" value="Unassembled WGS sequence"/>
</dbReference>
<reference evidence="1" key="1">
    <citation type="submission" date="2022-11" db="EMBL/GenBank/DDBJ databases">
        <title>Genome Sequence of Cubamyces cubensis.</title>
        <authorList>
            <person name="Buettner E."/>
        </authorList>
    </citation>
    <scope>NUCLEOTIDE SEQUENCE</scope>
    <source>
        <strain evidence="1">MPL-01</strain>
    </source>
</reference>
<protein>
    <recommendedName>
        <fullName evidence="3">F-box domain-containing protein</fullName>
    </recommendedName>
</protein>
<accession>A0AAD7TUR8</accession>
<dbReference type="EMBL" id="JAPEVG010000143">
    <property type="protein sequence ID" value="KAJ8481182.1"/>
    <property type="molecule type" value="Genomic_DNA"/>
</dbReference>
<evidence type="ECO:0000313" key="2">
    <source>
        <dbReference type="Proteomes" id="UP001215151"/>
    </source>
</evidence>
<organism evidence="1 2">
    <name type="scientific">Trametes cubensis</name>
    <dbReference type="NCBI Taxonomy" id="1111947"/>
    <lineage>
        <taxon>Eukaryota</taxon>
        <taxon>Fungi</taxon>
        <taxon>Dikarya</taxon>
        <taxon>Basidiomycota</taxon>
        <taxon>Agaricomycotina</taxon>
        <taxon>Agaricomycetes</taxon>
        <taxon>Polyporales</taxon>
        <taxon>Polyporaceae</taxon>
        <taxon>Trametes</taxon>
    </lineage>
</organism>
<gene>
    <name evidence="1" type="ORF">ONZ51_g6165</name>
</gene>